<protein>
    <submittedName>
        <fullName evidence="1">Uncharacterized protein</fullName>
    </submittedName>
</protein>
<evidence type="ECO:0000313" key="1">
    <source>
        <dbReference type="EMBL" id="PRF58108.1"/>
    </source>
</evidence>
<name>A0A2S9MHY1_9BURK</name>
<evidence type="ECO:0000313" key="2">
    <source>
        <dbReference type="Proteomes" id="UP000238982"/>
    </source>
</evidence>
<dbReference type="AlphaFoldDB" id="A0A2S9MHY1"/>
<dbReference type="Proteomes" id="UP000238982">
    <property type="component" value="Unassembled WGS sequence"/>
</dbReference>
<proteinExistence type="predicted"/>
<sequence length="62" mass="7003">MLGSCAITVDVNGVTRPVAHRVQKLLISNYCARTRCATGYVFNKPLIRQRKRRLSTELRAPC</sequence>
<gene>
    <name evidence="1" type="ORF">C6Q15_20710</name>
</gene>
<comment type="caution">
    <text evidence="1">The sequence shown here is derived from an EMBL/GenBank/DDBJ whole genome shotgun (WGS) entry which is preliminary data.</text>
</comment>
<reference evidence="1 2" key="1">
    <citation type="submission" date="2018-03" db="EMBL/GenBank/DDBJ databases">
        <authorList>
            <person name="Keele B.F."/>
        </authorList>
    </citation>
    <scope>NUCLEOTIDE SEQUENCE [LARGE SCALE GENOMIC DNA]</scope>
    <source>
        <strain evidence="1 2">AU19729</strain>
    </source>
</reference>
<accession>A0A2S9MHY1</accession>
<organism evidence="1 2">
    <name type="scientific">Burkholderia multivorans</name>
    <dbReference type="NCBI Taxonomy" id="87883"/>
    <lineage>
        <taxon>Bacteria</taxon>
        <taxon>Pseudomonadati</taxon>
        <taxon>Pseudomonadota</taxon>
        <taxon>Betaproteobacteria</taxon>
        <taxon>Burkholderiales</taxon>
        <taxon>Burkholderiaceae</taxon>
        <taxon>Burkholderia</taxon>
        <taxon>Burkholderia cepacia complex</taxon>
    </lineage>
</organism>
<dbReference type="EMBL" id="PVGH01000080">
    <property type="protein sequence ID" value="PRF58108.1"/>
    <property type="molecule type" value="Genomic_DNA"/>
</dbReference>